<dbReference type="EMBL" id="ANIZ01003254">
    <property type="protein sequence ID" value="ETI34986.1"/>
    <property type="molecule type" value="Genomic_DNA"/>
</dbReference>
<feature type="coiled-coil region" evidence="1">
    <location>
        <begin position="123"/>
        <end position="154"/>
    </location>
</feature>
<evidence type="ECO:0000313" key="4">
    <source>
        <dbReference type="Proteomes" id="UP000018721"/>
    </source>
</evidence>
<protein>
    <recommendedName>
        <fullName evidence="5">BZIP domain-containing protein</fullName>
    </recommendedName>
</protein>
<dbReference type="AlphaFoldDB" id="V9E7N1"/>
<reference evidence="3 4" key="1">
    <citation type="submission" date="2013-11" db="EMBL/GenBank/DDBJ databases">
        <title>The Genome Sequence of Phytophthora parasitica P1569.</title>
        <authorList>
            <consortium name="The Broad Institute Genomics Platform"/>
            <person name="Russ C."/>
            <person name="Tyler B."/>
            <person name="Panabieres F."/>
            <person name="Shan W."/>
            <person name="Tripathy S."/>
            <person name="Grunwald N."/>
            <person name="Machado M."/>
            <person name="Johnson C.S."/>
            <person name="Arredondo F."/>
            <person name="Hong C."/>
            <person name="Coffey M."/>
            <person name="Young S.K."/>
            <person name="Zeng Q."/>
            <person name="Gargeya S."/>
            <person name="Fitzgerald M."/>
            <person name="Abouelleil A."/>
            <person name="Alvarado L."/>
            <person name="Chapman S.B."/>
            <person name="Gainer-Dewar J."/>
            <person name="Goldberg J."/>
            <person name="Griggs A."/>
            <person name="Gujja S."/>
            <person name="Hansen M."/>
            <person name="Howarth C."/>
            <person name="Imamovic A."/>
            <person name="Ireland A."/>
            <person name="Larimer J."/>
            <person name="McCowan C."/>
            <person name="Murphy C."/>
            <person name="Pearson M."/>
            <person name="Poon T.W."/>
            <person name="Priest M."/>
            <person name="Roberts A."/>
            <person name="Saif S."/>
            <person name="Shea T."/>
            <person name="Sykes S."/>
            <person name="Wortman J."/>
            <person name="Nusbaum C."/>
            <person name="Birren B."/>
        </authorList>
    </citation>
    <scope>NUCLEOTIDE SEQUENCE [LARGE SCALE GENOMIC DNA]</scope>
    <source>
        <strain evidence="3 4">P1569</strain>
    </source>
</reference>
<comment type="caution">
    <text evidence="3">The sequence shown here is derived from an EMBL/GenBank/DDBJ whole genome shotgun (WGS) entry which is preliminary data.</text>
</comment>
<sequence length="355" mass="40148">METTLHPPGFHELSVNVIGCVVQRSLSSRDRSGGGRVAGYYCNDQLQTRSILPNCSTTKEHTTSSAANLSNSRQAPVGQATRVTPTKHRDTKQYKLSGRRKSKVQAGSTTMTERRREYYRMKQQRYRDRQRQCEEELESSTRQLTEEIDLLKRHRDQLTFQAPRNLTIWIVATEYLRIFSRGVFTRDDINPNDLALLDATMARDVLVEPTSGEDALIRNWSLVTQWFPDVLVQLKQLKQLTKNSLIASITVSFTISAAAMQGAFPHLLNAREGSRCAQIAERVWDQHLVLQGSVCFDWDDKSKQVIRLHHQVDMMSAMLQMLGNLEDVALVFNGAHVTPECVVSSALMSAVAHTC</sequence>
<dbReference type="OrthoDB" id="127157at2759"/>
<organism evidence="3 4">
    <name type="scientific">Phytophthora nicotianae P1569</name>
    <dbReference type="NCBI Taxonomy" id="1317065"/>
    <lineage>
        <taxon>Eukaryota</taxon>
        <taxon>Sar</taxon>
        <taxon>Stramenopiles</taxon>
        <taxon>Oomycota</taxon>
        <taxon>Peronosporomycetes</taxon>
        <taxon>Peronosporales</taxon>
        <taxon>Peronosporaceae</taxon>
        <taxon>Phytophthora</taxon>
    </lineage>
</organism>
<feature type="compositionally biased region" description="Polar residues" evidence="2">
    <location>
        <begin position="57"/>
        <end position="74"/>
    </location>
</feature>
<evidence type="ECO:0000313" key="3">
    <source>
        <dbReference type="EMBL" id="ETI34986.1"/>
    </source>
</evidence>
<dbReference type="Proteomes" id="UP000018721">
    <property type="component" value="Unassembled WGS sequence"/>
</dbReference>
<gene>
    <name evidence="3" type="ORF">F443_18621</name>
</gene>
<proteinExistence type="predicted"/>
<dbReference type="HOGENOM" id="CLU_051444_2_0_1"/>
<feature type="region of interest" description="Disordered" evidence="2">
    <location>
        <begin position="57"/>
        <end position="112"/>
    </location>
</feature>
<keyword evidence="4" id="KW-1185">Reference proteome</keyword>
<keyword evidence="1" id="KW-0175">Coiled coil</keyword>
<name>V9E7N1_PHYNI</name>
<evidence type="ECO:0000256" key="1">
    <source>
        <dbReference type="SAM" id="Coils"/>
    </source>
</evidence>
<evidence type="ECO:0008006" key="5">
    <source>
        <dbReference type="Google" id="ProtNLM"/>
    </source>
</evidence>
<evidence type="ECO:0000256" key="2">
    <source>
        <dbReference type="SAM" id="MobiDB-lite"/>
    </source>
</evidence>
<dbReference type="eggNOG" id="ENOG502R9ID">
    <property type="taxonomic scope" value="Eukaryota"/>
</dbReference>
<accession>V9E7N1</accession>